<evidence type="ECO:0000256" key="2">
    <source>
        <dbReference type="SAM" id="MobiDB-lite"/>
    </source>
</evidence>
<dbReference type="EMBL" id="CAMXCT010000446">
    <property type="protein sequence ID" value="CAI3978932.1"/>
    <property type="molecule type" value="Genomic_DNA"/>
</dbReference>
<evidence type="ECO:0000313" key="4">
    <source>
        <dbReference type="EMBL" id="CAI3978932.1"/>
    </source>
</evidence>
<gene>
    <name evidence="4" type="ORF">C1SCF055_LOCUS6921</name>
</gene>
<feature type="compositionally biased region" description="Basic and acidic residues" evidence="2">
    <location>
        <begin position="437"/>
        <end position="448"/>
    </location>
</feature>
<accession>A0A9P1BST1</accession>
<feature type="region of interest" description="Disordered" evidence="2">
    <location>
        <begin position="418"/>
        <end position="448"/>
    </location>
</feature>
<dbReference type="OrthoDB" id="5593012at2759"/>
<evidence type="ECO:0000313" key="5">
    <source>
        <dbReference type="EMBL" id="CAL1132307.1"/>
    </source>
</evidence>
<dbReference type="Proteomes" id="UP001152797">
    <property type="component" value="Unassembled WGS sequence"/>
</dbReference>
<name>A0A9P1BST1_9DINO</name>
<dbReference type="InterPro" id="IPR026983">
    <property type="entry name" value="DHC"/>
</dbReference>
<feature type="domain" description="Dynein heavy chain linker" evidence="3">
    <location>
        <begin position="860"/>
        <end position="1046"/>
    </location>
</feature>
<feature type="region of interest" description="Disordered" evidence="2">
    <location>
        <begin position="30"/>
        <end position="76"/>
    </location>
</feature>
<keyword evidence="7" id="KW-1185">Reference proteome</keyword>
<evidence type="ECO:0000259" key="3">
    <source>
        <dbReference type="Pfam" id="PF08393"/>
    </source>
</evidence>
<feature type="compositionally biased region" description="Polar residues" evidence="2">
    <location>
        <begin position="60"/>
        <end position="69"/>
    </location>
</feature>
<evidence type="ECO:0000256" key="1">
    <source>
        <dbReference type="SAM" id="Coils"/>
    </source>
</evidence>
<evidence type="ECO:0000313" key="7">
    <source>
        <dbReference type="Proteomes" id="UP001152797"/>
    </source>
</evidence>
<dbReference type="GO" id="GO:0030286">
    <property type="term" value="C:dynein complex"/>
    <property type="evidence" value="ECO:0007669"/>
    <property type="project" value="InterPro"/>
</dbReference>
<dbReference type="GO" id="GO:0045505">
    <property type="term" value="F:dynein intermediate chain binding"/>
    <property type="evidence" value="ECO:0007669"/>
    <property type="project" value="InterPro"/>
</dbReference>
<dbReference type="AlphaFoldDB" id="A0A9P1BST1"/>
<dbReference type="EMBL" id="CAMXCT020000446">
    <property type="protein sequence ID" value="CAL1132307.1"/>
    <property type="molecule type" value="Genomic_DNA"/>
</dbReference>
<organism evidence="4">
    <name type="scientific">Cladocopium goreaui</name>
    <dbReference type="NCBI Taxonomy" id="2562237"/>
    <lineage>
        <taxon>Eukaryota</taxon>
        <taxon>Sar</taxon>
        <taxon>Alveolata</taxon>
        <taxon>Dinophyceae</taxon>
        <taxon>Suessiales</taxon>
        <taxon>Symbiodiniaceae</taxon>
        <taxon>Cladocopium</taxon>
    </lineage>
</organism>
<reference evidence="5" key="2">
    <citation type="submission" date="2024-04" db="EMBL/GenBank/DDBJ databases">
        <authorList>
            <person name="Chen Y."/>
            <person name="Shah S."/>
            <person name="Dougan E. K."/>
            <person name="Thang M."/>
            <person name="Chan C."/>
        </authorList>
    </citation>
    <scope>NUCLEOTIDE SEQUENCE [LARGE SCALE GENOMIC DNA]</scope>
</reference>
<dbReference type="GO" id="GO:0051959">
    <property type="term" value="F:dynein light intermediate chain binding"/>
    <property type="evidence" value="ECO:0007669"/>
    <property type="project" value="InterPro"/>
</dbReference>
<feature type="region of interest" description="Disordered" evidence="2">
    <location>
        <begin position="107"/>
        <end position="133"/>
    </location>
</feature>
<keyword evidence="1" id="KW-0175">Coiled coil</keyword>
<dbReference type="PANTHER" id="PTHR45703:SF36">
    <property type="entry name" value="DYNEIN HEAVY CHAIN, CYTOPLASMIC"/>
    <property type="match status" value="1"/>
</dbReference>
<proteinExistence type="predicted"/>
<dbReference type="Gene3D" id="1.10.287.2620">
    <property type="match status" value="1"/>
</dbReference>
<dbReference type="EMBL" id="CAMXCT030000446">
    <property type="protein sequence ID" value="CAL4766244.1"/>
    <property type="molecule type" value="Genomic_DNA"/>
</dbReference>
<dbReference type="PANTHER" id="PTHR45703">
    <property type="entry name" value="DYNEIN HEAVY CHAIN"/>
    <property type="match status" value="1"/>
</dbReference>
<evidence type="ECO:0000313" key="6">
    <source>
        <dbReference type="EMBL" id="CAL4766244.1"/>
    </source>
</evidence>
<dbReference type="Pfam" id="PF08393">
    <property type="entry name" value="DHC_N2"/>
    <property type="match status" value="1"/>
</dbReference>
<dbReference type="InterPro" id="IPR013602">
    <property type="entry name" value="Dynein_heavy_linker"/>
</dbReference>
<feature type="coiled-coil region" evidence="1">
    <location>
        <begin position="708"/>
        <end position="801"/>
    </location>
</feature>
<dbReference type="GO" id="GO:0007018">
    <property type="term" value="P:microtubule-based movement"/>
    <property type="evidence" value="ECO:0007669"/>
    <property type="project" value="InterPro"/>
</dbReference>
<comment type="caution">
    <text evidence="4">The sequence shown here is derived from an EMBL/GenBank/DDBJ whole genome shotgun (WGS) entry which is preliminary data.</text>
</comment>
<sequence length="1052" mass="119599">MPRLPQLQPSAEYSTLRLAKLQPSAKLKTWDTRLSGRAGSTEGGLLPATTPSRGERSGMATISQTSTAYPYTRRSQSQLVSRSLRLDSQIFSLDHEELSSYCLRGREADTSTGPVPASGAAALNTEEEASPMETVPPHLLQIRAMYSTRPTKTEVEGEESVPLGESATTPVNDMAMTAAEDLLQGQPDEEWDEEAMLKRELAKLHTGEDVIAFFAKNGSNSSVKFVYCKRKEHVDPTEFRPYDLEVISELMEGSTVSTAAKLGEHFTISATGVVHVCPGQQSEHMSLGDWMHQCLMYNVLTSMNFFKYYIHGKVFGRWKQHSRFTTYCHARKLLVRRLFLSKPLFVNPLVKIQSLMHEVESVKVLNIGSNTYDLANFEKEQAMVRSSTGATGTQKELEELHNQIVAALDKLVTAVSQSTEPQSQELQPGRPRMKSMVQEKKEASDNARRHRLAVHDKKMLGDCVRLVDYMFQACLAKVVINAAVEFFQRVDSSSKMFSISVAFGEKNMVFDPCLEDFIEMLFKLWRASVQVVNGIPSLLSEAHYAKHLTHAVANSQTVESILNNNWQFNHYTAAVRERIQADINTAQKFSDKHFEMFRRIHDYGNNWDEKAYVAAASAQDLASEMSLMRDFQSDLDKYKQHHHVGIIMINGSNLRESLQPVPKEGLTAMKRGLEDIARKKCEVVKRRFDQANKALDVRPTSLTAFADYIKAFNEIKNLEPELEEAREEVESMYQLLRQYNVRVGGTELENLEFLQAKGSEFAERKLNEADAYIREKQDEQVENLNAVSQMAEEDAKKIVEQLRSGCFVTLGHLQTPEVVMEELGAIQALVSKLEEKALNYNEYQVLLYVPVPFEFAEVDKAKQLFAEKLKLWTLASDWKDQYDTWKRDDIWRKDEHSKFNVEEMNKKVLEFSKTAYQLTRSLEGDKVAQDIRTQIDEVKSNMPCIMDLGNPALRDRHHAKIKQEIEWKHPSSQQVTLNSLMSHKVFDKKEFISEISGIASGEFALEQQLQKVVDAWADLLLPIQQHRREQWILGDVSDIITQLEDTFGLGSE</sequence>
<protein>
    <submittedName>
        <fullName evidence="6">Dynein axonemal heavy chain 6 (Axonemal beta dynein heavy chain 6) (Ciliary dynein heavy chain 6)</fullName>
    </submittedName>
</protein>
<reference evidence="4" key="1">
    <citation type="submission" date="2022-10" db="EMBL/GenBank/DDBJ databases">
        <authorList>
            <person name="Chen Y."/>
            <person name="Dougan E. K."/>
            <person name="Chan C."/>
            <person name="Rhodes N."/>
            <person name="Thang M."/>
        </authorList>
    </citation>
    <scope>NUCLEOTIDE SEQUENCE</scope>
</reference>